<organism evidence="1">
    <name type="scientific">Mesorhizobium sp. WSM2240</name>
    <dbReference type="NCBI Taxonomy" id="3228851"/>
    <lineage>
        <taxon>Bacteria</taxon>
        <taxon>Pseudomonadati</taxon>
        <taxon>Pseudomonadota</taxon>
        <taxon>Alphaproteobacteria</taxon>
        <taxon>Hyphomicrobiales</taxon>
        <taxon>Phyllobacteriaceae</taxon>
        <taxon>Mesorhizobium</taxon>
    </lineage>
</organism>
<dbReference type="InterPro" id="IPR036291">
    <property type="entry name" value="NAD(P)-bd_dom_sf"/>
</dbReference>
<sequence>MTSLKGKKVLIFGGSRGIGLGVAKAALDRGAEVFIAGVGPSTMCLDLALVIRSRL</sequence>
<keyword evidence="1" id="KW-0614">Plasmid</keyword>
<evidence type="ECO:0008006" key="2">
    <source>
        <dbReference type="Google" id="ProtNLM"/>
    </source>
</evidence>
<name>A0AAU8CZP3_9HYPH</name>
<dbReference type="SUPFAM" id="SSF51735">
    <property type="entry name" value="NAD(P)-binding Rossmann-fold domains"/>
    <property type="match status" value="1"/>
</dbReference>
<reference evidence="1" key="1">
    <citation type="submission" date="2024-06" db="EMBL/GenBank/DDBJ databases">
        <title>Mesorhizobium karijinii sp. nov., a symbiont of the iconic Swainsona formosa from arid Australia.</title>
        <authorList>
            <person name="Hill Y.J."/>
            <person name="Watkin E.L.J."/>
            <person name="O'Hara G.W."/>
            <person name="Terpolilli J."/>
            <person name="Tye M.L."/>
            <person name="Kohlmeier M.G."/>
        </authorList>
    </citation>
    <scope>NUCLEOTIDE SEQUENCE</scope>
    <source>
        <strain evidence="1">WSM2240</strain>
        <plasmid evidence="1">pMk2240A</plasmid>
    </source>
</reference>
<geneLocation type="plasmid" evidence="1">
    <name>pMk2240A</name>
</geneLocation>
<dbReference type="AlphaFoldDB" id="A0AAU8CZP3"/>
<accession>A0AAU8CZP3</accession>
<protein>
    <recommendedName>
        <fullName evidence="2">SDR family NAD(P)-dependent oxidoreductase</fullName>
    </recommendedName>
</protein>
<gene>
    <name evidence="1" type="ORF">ABVK50_29805</name>
</gene>
<dbReference type="RefSeq" id="WP_353646560.1">
    <property type="nucleotide sequence ID" value="NZ_CP159256.1"/>
</dbReference>
<evidence type="ECO:0000313" key="1">
    <source>
        <dbReference type="EMBL" id="XCG52354.1"/>
    </source>
</evidence>
<dbReference type="Gene3D" id="3.40.50.720">
    <property type="entry name" value="NAD(P)-binding Rossmann-like Domain"/>
    <property type="match status" value="1"/>
</dbReference>
<proteinExistence type="predicted"/>
<dbReference type="EMBL" id="CP159256">
    <property type="protein sequence ID" value="XCG52354.1"/>
    <property type="molecule type" value="Genomic_DNA"/>
</dbReference>